<evidence type="ECO:0000256" key="9">
    <source>
        <dbReference type="SAM" id="Phobius"/>
    </source>
</evidence>
<dbReference type="KEGG" id="gso:PH603_05740"/>
<organism evidence="10 11">
    <name type="scientific">Gimibacter soli</name>
    <dbReference type="NCBI Taxonomy" id="3024400"/>
    <lineage>
        <taxon>Bacteria</taxon>
        <taxon>Pseudomonadati</taxon>
        <taxon>Pseudomonadota</taxon>
        <taxon>Alphaproteobacteria</taxon>
        <taxon>Kordiimonadales</taxon>
        <taxon>Temperatibacteraceae</taxon>
        <taxon>Gimibacter</taxon>
    </lineage>
</organism>
<name>A0AAE9XQC6_9PROT</name>
<dbReference type="Pfam" id="PF00893">
    <property type="entry name" value="Multi_Drug_Res"/>
    <property type="match status" value="1"/>
</dbReference>
<feature type="transmembrane region" description="Helical" evidence="9">
    <location>
        <begin position="84"/>
        <end position="103"/>
    </location>
</feature>
<feature type="transmembrane region" description="Helical" evidence="9">
    <location>
        <begin position="29"/>
        <end position="50"/>
    </location>
</feature>
<dbReference type="Gene3D" id="1.10.3730.20">
    <property type="match status" value="1"/>
</dbReference>
<dbReference type="GO" id="GO:1990961">
    <property type="term" value="P:xenobiotic detoxification by transmembrane export across the plasma membrane"/>
    <property type="evidence" value="ECO:0007669"/>
    <property type="project" value="UniProtKB-ARBA"/>
</dbReference>
<protein>
    <submittedName>
        <fullName evidence="10">Multidrug efflux SMR transporter</fullName>
    </submittedName>
</protein>
<dbReference type="EMBL" id="CP116805">
    <property type="protein sequence ID" value="WCL55257.1"/>
    <property type="molecule type" value="Genomic_DNA"/>
</dbReference>
<evidence type="ECO:0000313" key="11">
    <source>
        <dbReference type="Proteomes" id="UP001217500"/>
    </source>
</evidence>
<dbReference type="GO" id="GO:0005886">
    <property type="term" value="C:plasma membrane"/>
    <property type="evidence" value="ECO:0007669"/>
    <property type="project" value="UniProtKB-SubCell"/>
</dbReference>
<keyword evidence="4 8" id="KW-0812">Transmembrane</keyword>
<dbReference type="FunFam" id="1.10.3730.20:FF:000001">
    <property type="entry name" value="Quaternary ammonium compound resistance transporter SugE"/>
    <property type="match status" value="1"/>
</dbReference>
<comment type="subcellular location">
    <subcellularLocation>
        <location evidence="1 8">Cell membrane</location>
        <topology evidence="1 8">Multi-pass membrane protein</topology>
    </subcellularLocation>
</comment>
<dbReference type="AlphaFoldDB" id="A0AAE9XQC6"/>
<dbReference type="PANTHER" id="PTHR30561:SF1">
    <property type="entry name" value="MULTIDRUG TRANSPORTER EMRE"/>
    <property type="match status" value="1"/>
</dbReference>
<dbReference type="RefSeq" id="WP_289505042.1">
    <property type="nucleotide sequence ID" value="NZ_CP116805.1"/>
</dbReference>
<dbReference type="Proteomes" id="UP001217500">
    <property type="component" value="Chromosome"/>
</dbReference>
<dbReference type="SUPFAM" id="SSF103481">
    <property type="entry name" value="Multidrug resistance efflux transporter EmrE"/>
    <property type="match status" value="1"/>
</dbReference>
<evidence type="ECO:0000256" key="1">
    <source>
        <dbReference type="ARBA" id="ARBA00004651"/>
    </source>
</evidence>
<dbReference type="GO" id="GO:0022857">
    <property type="term" value="F:transmembrane transporter activity"/>
    <property type="evidence" value="ECO:0007669"/>
    <property type="project" value="InterPro"/>
</dbReference>
<keyword evidence="5 9" id="KW-1133">Transmembrane helix</keyword>
<keyword evidence="11" id="KW-1185">Reference proteome</keyword>
<dbReference type="InterPro" id="IPR000390">
    <property type="entry name" value="Small_drug/metabolite_transptr"/>
</dbReference>
<evidence type="ECO:0000256" key="8">
    <source>
        <dbReference type="RuleBase" id="RU003942"/>
    </source>
</evidence>
<dbReference type="InterPro" id="IPR045324">
    <property type="entry name" value="Small_multidrug_res"/>
</dbReference>
<dbReference type="InterPro" id="IPR037185">
    <property type="entry name" value="EmrE-like"/>
</dbReference>
<comment type="similarity">
    <text evidence="7 8">Belongs to the drug/metabolite transporter (DMT) superfamily. Small multidrug resistance (SMR) (TC 2.A.7.1) family.</text>
</comment>
<keyword evidence="3" id="KW-1003">Cell membrane</keyword>
<sequence length="109" mass="11785">MHYLYLGAAIFSEIVGTLALKSSEQFTRPVPTLVMAVGYGIAFYMLSLTLKTMPVSVVYAIWSGLGISILTLIDIFYFKSPVNLPMLLGIAMIVGGVVLVEMYTGRTGA</sequence>
<keyword evidence="2" id="KW-0813">Transport</keyword>
<accession>A0AAE9XQC6</accession>
<evidence type="ECO:0000256" key="7">
    <source>
        <dbReference type="ARBA" id="ARBA00038032"/>
    </source>
</evidence>
<dbReference type="PANTHER" id="PTHR30561">
    <property type="entry name" value="SMR FAMILY PROTON-DEPENDENT DRUG EFFLUX TRANSPORTER SUGE"/>
    <property type="match status" value="1"/>
</dbReference>
<feature type="transmembrane region" description="Helical" evidence="9">
    <location>
        <begin position="57"/>
        <end position="78"/>
    </location>
</feature>
<evidence type="ECO:0000256" key="5">
    <source>
        <dbReference type="ARBA" id="ARBA00022989"/>
    </source>
</evidence>
<evidence type="ECO:0000313" key="10">
    <source>
        <dbReference type="EMBL" id="WCL55257.1"/>
    </source>
</evidence>
<evidence type="ECO:0000256" key="6">
    <source>
        <dbReference type="ARBA" id="ARBA00023136"/>
    </source>
</evidence>
<reference evidence="10" key="1">
    <citation type="submission" date="2023-01" db="EMBL/GenBank/DDBJ databases">
        <title>The genome sequence of Kordiimonadaceae bacterium 6D33.</title>
        <authorList>
            <person name="Liu Y."/>
        </authorList>
    </citation>
    <scope>NUCLEOTIDE SEQUENCE</scope>
    <source>
        <strain evidence="10">6D33</strain>
    </source>
</reference>
<keyword evidence="6 9" id="KW-0472">Membrane</keyword>
<proteinExistence type="inferred from homology"/>
<evidence type="ECO:0000256" key="3">
    <source>
        <dbReference type="ARBA" id="ARBA00022475"/>
    </source>
</evidence>
<gene>
    <name evidence="10" type="ORF">PH603_05740</name>
</gene>
<evidence type="ECO:0000256" key="2">
    <source>
        <dbReference type="ARBA" id="ARBA00022448"/>
    </source>
</evidence>
<evidence type="ECO:0000256" key="4">
    <source>
        <dbReference type="ARBA" id="ARBA00022692"/>
    </source>
</evidence>